<gene>
    <name evidence="3" type="ORF">BCR35DRAFT_334631</name>
</gene>
<evidence type="ECO:0000313" key="4">
    <source>
        <dbReference type="Proteomes" id="UP000193467"/>
    </source>
</evidence>
<organism evidence="3 4">
    <name type="scientific">Leucosporidium creatinivorum</name>
    <dbReference type="NCBI Taxonomy" id="106004"/>
    <lineage>
        <taxon>Eukaryota</taxon>
        <taxon>Fungi</taxon>
        <taxon>Dikarya</taxon>
        <taxon>Basidiomycota</taxon>
        <taxon>Pucciniomycotina</taxon>
        <taxon>Microbotryomycetes</taxon>
        <taxon>Leucosporidiales</taxon>
        <taxon>Leucosporidium</taxon>
    </lineage>
</organism>
<keyword evidence="4" id="KW-1185">Reference proteome</keyword>
<evidence type="ECO:0000313" key="3">
    <source>
        <dbReference type="EMBL" id="ORY65657.1"/>
    </source>
</evidence>
<reference evidence="3 4" key="1">
    <citation type="submission" date="2016-07" db="EMBL/GenBank/DDBJ databases">
        <title>Pervasive Adenine N6-methylation of Active Genes in Fungi.</title>
        <authorList>
            <consortium name="DOE Joint Genome Institute"/>
            <person name="Mondo S.J."/>
            <person name="Dannebaum R.O."/>
            <person name="Kuo R.C."/>
            <person name="Labutti K."/>
            <person name="Haridas S."/>
            <person name="Kuo A."/>
            <person name="Salamov A."/>
            <person name="Ahrendt S.R."/>
            <person name="Lipzen A."/>
            <person name="Sullivan W."/>
            <person name="Andreopoulos W.B."/>
            <person name="Clum A."/>
            <person name="Lindquist E."/>
            <person name="Daum C."/>
            <person name="Ramamoorthy G.K."/>
            <person name="Gryganskyi A."/>
            <person name="Culley D."/>
            <person name="Magnuson J.K."/>
            <person name="James T.Y."/>
            <person name="O'Malley M.A."/>
            <person name="Stajich J.E."/>
            <person name="Spatafora J.W."/>
            <person name="Visel A."/>
            <person name="Grigoriev I.V."/>
        </authorList>
    </citation>
    <scope>NUCLEOTIDE SEQUENCE [LARGE SCALE GENOMIC DNA]</scope>
    <source>
        <strain evidence="3 4">62-1032</strain>
    </source>
</reference>
<dbReference type="STRING" id="106004.A0A1Y2E2I0"/>
<feature type="region of interest" description="Disordered" evidence="1">
    <location>
        <begin position="295"/>
        <end position="317"/>
    </location>
</feature>
<accession>A0A1Y2E2I0</accession>
<evidence type="ECO:0000256" key="2">
    <source>
        <dbReference type="SAM" id="Phobius"/>
    </source>
</evidence>
<proteinExistence type="predicted"/>
<comment type="caution">
    <text evidence="3">The sequence shown here is derived from an EMBL/GenBank/DDBJ whole genome shotgun (WGS) entry which is preliminary data.</text>
</comment>
<dbReference type="AlphaFoldDB" id="A0A1Y2E2I0"/>
<keyword evidence="2" id="KW-1133">Transmembrane helix</keyword>
<name>A0A1Y2E2I0_9BASI</name>
<feature type="transmembrane region" description="Helical" evidence="2">
    <location>
        <begin position="204"/>
        <end position="226"/>
    </location>
</feature>
<evidence type="ECO:0000256" key="1">
    <source>
        <dbReference type="SAM" id="MobiDB-lite"/>
    </source>
</evidence>
<sequence>MTSLVDDESTLISYSEGWVAFSNTTGTESATQWHNGTFHQCTSSTIASGPTCLATLAFTGTGAAVYADSSPAHGRYFCGLVGANGSVERRWWDGGSIAQWAVGRKLCSVSGLDSGSHSLVFGQAADDCGNSGISLDYITFSADTTTTTAETWSSDFNTTTANPAFTASSTSSTASAVETASIDSTSASSTAAAASSSNSINSTAIGAGVGVGGAALLGLVVAWILWSRRRKQQSTGGTFALRSLYPGGERDMTTIGSPSEYAAPSLATSKSHLPIDRHSAVTPYSTYSVPEVQLEMGHQASHSAAGPLADPRDFAPR</sequence>
<dbReference type="EMBL" id="MCGR01000064">
    <property type="protein sequence ID" value="ORY65657.1"/>
    <property type="molecule type" value="Genomic_DNA"/>
</dbReference>
<keyword evidence="2" id="KW-0812">Transmembrane</keyword>
<protein>
    <submittedName>
        <fullName evidence="3">Uncharacterized protein</fullName>
    </submittedName>
</protein>
<keyword evidence="2" id="KW-0472">Membrane</keyword>
<dbReference type="InParanoid" id="A0A1Y2E2I0"/>
<dbReference type="Proteomes" id="UP000193467">
    <property type="component" value="Unassembled WGS sequence"/>
</dbReference>